<evidence type="ECO:0000313" key="2">
    <source>
        <dbReference type="Proteomes" id="UP001165064"/>
    </source>
</evidence>
<name>A0ACB5U3X1_AMBMO</name>
<keyword evidence="2" id="KW-1185">Reference proteome</keyword>
<reference evidence="1" key="1">
    <citation type="submission" date="2023-04" db="EMBL/GenBank/DDBJ databases">
        <title>Ambrosiozyma monospora NBRC 10751.</title>
        <authorList>
            <person name="Ichikawa N."/>
            <person name="Sato H."/>
            <person name="Tonouchi N."/>
        </authorList>
    </citation>
    <scope>NUCLEOTIDE SEQUENCE</scope>
    <source>
        <strain evidence="1">NBRC 10751</strain>
    </source>
</reference>
<gene>
    <name evidence="1" type="ORF">Amon02_001118900</name>
</gene>
<dbReference type="EMBL" id="BSXS01011746">
    <property type="protein sequence ID" value="GMF01194.1"/>
    <property type="molecule type" value="Genomic_DNA"/>
</dbReference>
<proteinExistence type="predicted"/>
<comment type="caution">
    <text evidence="1">The sequence shown here is derived from an EMBL/GenBank/DDBJ whole genome shotgun (WGS) entry which is preliminary data.</text>
</comment>
<dbReference type="Proteomes" id="UP001165064">
    <property type="component" value="Unassembled WGS sequence"/>
</dbReference>
<sequence>MFAQAGSIISSNIYRTADAPLYKAGNAVLVGFAIAMFPILIGTKWFYVHINNKRDKIWNSMTEEEKDDYRANTTDVGSSRLDFRFGH</sequence>
<organism evidence="1 2">
    <name type="scientific">Ambrosiozyma monospora</name>
    <name type="common">Yeast</name>
    <name type="synonym">Endomycopsis monosporus</name>
    <dbReference type="NCBI Taxonomy" id="43982"/>
    <lineage>
        <taxon>Eukaryota</taxon>
        <taxon>Fungi</taxon>
        <taxon>Dikarya</taxon>
        <taxon>Ascomycota</taxon>
        <taxon>Saccharomycotina</taxon>
        <taxon>Pichiomycetes</taxon>
        <taxon>Pichiales</taxon>
        <taxon>Pichiaceae</taxon>
        <taxon>Ambrosiozyma</taxon>
    </lineage>
</organism>
<protein>
    <submittedName>
        <fullName evidence="1">Unnamed protein product</fullName>
    </submittedName>
</protein>
<accession>A0ACB5U3X1</accession>
<evidence type="ECO:0000313" key="1">
    <source>
        <dbReference type="EMBL" id="GMF01194.1"/>
    </source>
</evidence>